<dbReference type="Pfam" id="PF01041">
    <property type="entry name" value="DegT_DnrJ_EryC1"/>
    <property type="match status" value="1"/>
</dbReference>
<accession>A0ABP0NZN0</accession>
<reference evidence="1 2" key="1">
    <citation type="submission" date="2024-02" db="EMBL/GenBank/DDBJ databases">
        <authorList>
            <person name="Chen Y."/>
            <person name="Shah S."/>
            <person name="Dougan E. K."/>
            <person name="Thang M."/>
            <person name="Chan C."/>
        </authorList>
    </citation>
    <scope>NUCLEOTIDE SEQUENCE [LARGE SCALE GENOMIC DNA]</scope>
</reference>
<evidence type="ECO:0000313" key="1">
    <source>
        <dbReference type="EMBL" id="CAK9068647.1"/>
    </source>
</evidence>
<sequence length="379" mass="40891">MRSSHTVGQSHAIKDHEAYRIRINAVHYALDNDDGARTRHYDQADIILTGVSRSGKTPTCLYLALQFGLNAANYPLTEDDFDDLRLPKSLQPHKDKIFGLTINADRLAAIRSERKAGSKYASARQCDLEVRGLEAIYNRYNIPYLDATELSIEEIATRIMAVNAGQSLGGGGPWTRNCESALERITGTPMALLTTSCSQALQMAAQLLELRPGDEVILPSWTFASAASASALCGATPVFVDIDDGTLNIDPDQVRRAISPATKAICVTHYGGLAADMDALMAIASEHGLWLVEDAAQGFLAHHGERHLGTLGHLGTLSFHHTKSVGAGEAGALLVNDPVFAARAEMLREKGTNRRAFERGEVNGYDWQLPGTGGGPSEL</sequence>
<feature type="non-terminal residue" evidence="1">
    <location>
        <position position="379"/>
    </location>
</feature>
<organism evidence="1 2">
    <name type="scientific">Durusdinium trenchii</name>
    <dbReference type="NCBI Taxonomy" id="1381693"/>
    <lineage>
        <taxon>Eukaryota</taxon>
        <taxon>Sar</taxon>
        <taxon>Alveolata</taxon>
        <taxon>Dinophyceae</taxon>
        <taxon>Suessiales</taxon>
        <taxon>Symbiodiniaceae</taxon>
        <taxon>Durusdinium</taxon>
    </lineage>
</organism>
<dbReference type="PANTHER" id="PTHR30244:SF34">
    <property type="entry name" value="DTDP-4-AMINO-4,6-DIDEOXYGALACTOSE TRANSAMINASE"/>
    <property type="match status" value="1"/>
</dbReference>
<dbReference type="InterPro" id="IPR015424">
    <property type="entry name" value="PyrdxlP-dep_Trfase"/>
</dbReference>
<dbReference type="InterPro" id="IPR000653">
    <property type="entry name" value="DegT/StrS_aminotransferase"/>
</dbReference>
<dbReference type="PANTHER" id="PTHR30244">
    <property type="entry name" value="TRANSAMINASE"/>
    <property type="match status" value="1"/>
</dbReference>
<gene>
    <name evidence="1" type="ORF">SCF082_LOCUS34524</name>
</gene>
<protein>
    <submittedName>
        <fullName evidence="1">Water dikinase regulatory protein</fullName>
    </submittedName>
</protein>
<proteinExistence type="predicted"/>
<comment type="caution">
    <text evidence="1">The sequence shown here is derived from an EMBL/GenBank/DDBJ whole genome shotgun (WGS) entry which is preliminary data.</text>
</comment>
<keyword evidence="2" id="KW-1185">Reference proteome</keyword>
<name>A0ABP0NZN0_9DINO</name>
<dbReference type="Proteomes" id="UP001642464">
    <property type="component" value="Unassembled WGS sequence"/>
</dbReference>
<dbReference type="Gene3D" id="3.40.640.10">
    <property type="entry name" value="Type I PLP-dependent aspartate aminotransferase-like (Major domain)"/>
    <property type="match status" value="1"/>
</dbReference>
<dbReference type="SUPFAM" id="SSF53383">
    <property type="entry name" value="PLP-dependent transferases"/>
    <property type="match status" value="1"/>
</dbReference>
<evidence type="ECO:0000313" key="2">
    <source>
        <dbReference type="Proteomes" id="UP001642464"/>
    </source>
</evidence>
<dbReference type="EMBL" id="CAXAMM010031764">
    <property type="protein sequence ID" value="CAK9068647.1"/>
    <property type="molecule type" value="Genomic_DNA"/>
</dbReference>
<dbReference type="InterPro" id="IPR015421">
    <property type="entry name" value="PyrdxlP-dep_Trfase_major"/>
</dbReference>